<name>A0A7X0VWV0_9BACL</name>
<reference evidence="1 2" key="1">
    <citation type="submission" date="2020-08" db="EMBL/GenBank/DDBJ databases">
        <title>Cohnella phylogeny.</title>
        <authorList>
            <person name="Dunlap C."/>
        </authorList>
    </citation>
    <scope>NUCLEOTIDE SEQUENCE [LARGE SCALE GENOMIC DNA]</scope>
    <source>
        <strain evidence="1 2">CBP 2801</strain>
    </source>
</reference>
<accession>A0A7X0VWV0</accession>
<protein>
    <submittedName>
        <fullName evidence="1">Uncharacterized protein</fullName>
    </submittedName>
</protein>
<evidence type="ECO:0000313" key="2">
    <source>
        <dbReference type="Proteomes" id="UP000564644"/>
    </source>
</evidence>
<dbReference type="Proteomes" id="UP000564644">
    <property type="component" value="Unassembled WGS sequence"/>
</dbReference>
<dbReference type="AlphaFoldDB" id="A0A7X0VWV0"/>
<gene>
    <name evidence="1" type="ORF">H7C18_17885</name>
</gene>
<evidence type="ECO:0000313" key="1">
    <source>
        <dbReference type="EMBL" id="MBB6732787.1"/>
    </source>
</evidence>
<keyword evidence="2" id="KW-1185">Reference proteome</keyword>
<proteinExistence type="predicted"/>
<dbReference type="EMBL" id="JACJVO010000021">
    <property type="protein sequence ID" value="MBB6732787.1"/>
    <property type="molecule type" value="Genomic_DNA"/>
</dbReference>
<dbReference type="RefSeq" id="WP_185130441.1">
    <property type="nucleotide sequence ID" value="NZ_JACJVO010000021.1"/>
</dbReference>
<sequence length="76" mass="8570">MRVKEVGVHQRVNAQGGLYVQIEGTGQEIFYGSADRLAIETANERGWNGKGRSTVGVPSKKGIDLYTRSYWFHERL</sequence>
<comment type="caution">
    <text evidence="1">The sequence shown here is derived from an EMBL/GenBank/DDBJ whole genome shotgun (WGS) entry which is preliminary data.</text>
</comment>
<organism evidence="1 2">
    <name type="scientific">Cohnella zeiphila</name>
    <dbReference type="NCBI Taxonomy" id="2761120"/>
    <lineage>
        <taxon>Bacteria</taxon>
        <taxon>Bacillati</taxon>
        <taxon>Bacillota</taxon>
        <taxon>Bacilli</taxon>
        <taxon>Bacillales</taxon>
        <taxon>Paenibacillaceae</taxon>
        <taxon>Cohnella</taxon>
    </lineage>
</organism>